<dbReference type="Proteomes" id="UP000840567">
    <property type="component" value="Unassembled WGS sequence"/>
</dbReference>
<evidence type="ECO:0000313" key="19">
    <source>
        <dbReference type="Proteomes" id="UP000383365"/>
    </source>
</evidence>
<dbReference type="RefSeq" id="WP_025370668.1">
    <property type="nucleotide sequence ID" value="NZ_BAAFVF010000054.1"/>
</dbReference>
<evidence type="ECO:0000313" key="23">
    <source>
        <dbReference type="Proteomes" id="UP000478945"/>
    </source>
</evidence>
<evidence type="ECO:0000313" key="25">
    <source>
        <dbReference type="Proteomes" id="UP000525068"/>
    </source>
</evidence>
<evidence type="ECO:0000313" key="8">
    <source>
        <dbReference type="EMBL" id="EAH1616594.1"/>
    </source>
</evidence>
<evidence type="ECO:0000313" key="13">
    <source>
        <dbReference type="EMBL" id="HAA8491588.1"/>
    </source>
</evidence>
<dbReference type="EMBL" id="AABEQV010000014">
    <property type="protein sequence ID" value="EAG9858304.1"/>
    <property type="molecule type" value="Genomic_DNA"/>
</dbReference>
<dbReference type="EMBL" id="AABGFX010000015">
    <property type="protein sequence ID" value="EAH3128384.1"/>
    <property type="molecule type" value="Genomic_DNA"/>
</dbReference>
<dbReference type="EMBL" id="AAAIJX010000013">
    <property type="protein sequence ID" value="EAC4483985.1"/>
    <property type="molecule type" value="Genomic_DNA"/>
</dbReference>
<dbReference type="Proteomes" id="UP000413786">
    <property type="component" value="Unassembled WGS sequence"/>
</dbReference>
<protein>
    <recommendedName>
        <fullName evidence="30">Type IV secretion system protein VirB4</fullName>
    </recommendedName>
</protein>
<dbReference type="Proteomes" id="UP000470497">
    <property type="component" value="Unassembled WGS sequence"/>
</dbReference>
<dbReference type="AlphaFoldDB" id="A0A142EC71"/>
<evidence type="ECO:0000313" key="17">
    <source>
        <dbReference type="Proteomes" id="UP000352246"/>
    </source>
</evidence>
<gene>
    <name evidence="15" type="ORF">BES38_14970</name>
    <name evidence="3" type="ORF">CD20_15665</name>
    <name evidence="8" type="ORF">D4271_14340</name>
    <name evidence="5" type="ORF">D4C60_14980</name>
    <name evidence="6" type="ORF">D4D89_14275</name>
    <name evidence="7" type="ORF">D4U23_14290</name>
    <name evidence="9" type="ORF">D5M70_13805</name>
    <name evidence="14" type="ORF">DCK61_15175</name>
    <name evidence="2" type="ORF">E0I39_13885</name>
    <name evidence="4" type="ORF">E1V33_13310</name>
    <name evidence="11" type="ORF">FJU19_14045</name>
    <name evidence="10" type="ORF">FPL45_15460</name>
    <name evidence="12" type="ORF">G3R95_002845</name>
    <name evidence="13" type="ORF">GHO09_13840</name>
    <name evidence="1" type="ORF">pA144_0014</name>
</gene>
<dbReference type="Proteomes" id="UP000478945">
    <property type="component" value="Unassembled WGS sequence"/>
</dbReference>
<evidence type="ECO:0000313" key="11">
    <source>
        <dbReference type="EMBL" id="ECL0132221.1"/>
    </source>
</evidence>
<evidence type="ECO:0000313" key="1">
    <source>
        <dbReference type="EMBL" id="AMQ45759.1"/>
    </source>
</evidence>
<evidence type="ECO:0000313" key="26">
    <source>
        <dbReference type="Proteomes" id="UP000529135"/>
    </source>
</evidence>
<evidence type="ECO:0000313" key="14">
    <source>
        <dbReference type="EMBL" id="KAA9446541.1"/>
    </source>
</evidence>
<reference evidence="13 29" key="2">
    <citation type="journal article" date="2018" name="Genome Biol.">
        <title>SKESA: strategic k-mer extension for scrupulous assemblies.</title>
        <authorList>
            <person name="Souvorov A."/>
            <person name="Agarwala R."/>
            <person name="Lipman D.J."/>
        </authorList>
    </citation>
    <scope>NUCLEOTIDE SEQUENCE [LARGE SCALE GENOMIC DNA]</scope>
    <source>
        <strain evidence="13">Sam_F526FDD3-C0F7-43DB-B204-E231FEF9C926</strain>
    </source>
</reference>
<evidence type="ECO:0000313" key="4">
    <source>
        <dbReference type="EMBL" id="EAE2661139.1"/>
    </source>
</evidence>
<evidence type="ECO:0000313" key="22">
    <source>
        <dbReference type="Proteomes" id="UP000470497"/>
    </source>
</evidence>
<dbReference type="SUPFAM" id="SSF52540">
    <property type="entry name" value="P-loop containing nucleoside triphosphate hydrolases"/>
    <property type="match status" value="1"/>
</dbReference>
<reference evidence="13" key="6">
    <citation type="submission" date="2019-10" db="EMBL/GenBank/DDBJ databases">
        <authorList>
            <consortium name="NCBI Pathogen Detection Project"/>
        </authorList>
    </citation>
    <scope>NUCLEOTIDE SEQUENCE</scope>
    <source>
        <strain evidence="13">Sam_F526FDD3-C0F7-43DB-B204-E231FEF9C926</strain>
    </source>
</reference>
<accession>A0A142EC71</accession>
<dbReference type="Proteomes" id="UP000352246">
    <property type="component" value="Unassembled WGS sequence"/>
</dbReference>
<dbReference type="EMBL" id="KU513859">
    <property type="protein sequence ID" value="AMQ45759.1"/>
    <property type="molecule type" value="Genomic_DNA"/>
</dbReference>
<dbReference type="PATRIC" id="fig|1639.1020.peg.700"/>
<dbReference type="EMBL" id="AAAPCR010000022">
    <property type="protein sequence ID" value="EAD8147486.1"/>
    <property type="molecule type" value="Genomic_DNA"/>
</dbReference>
<reference evidence="14 21" key="3">
    <citation type="submission" date="2018-04" db="EMBL/GenBank/DDBJ databases">
        <title>Genome Analysis of a Prevalent Clone of Listeria monocytogenes Sequence Type 87 in China.</title>
        <authorList>
            <person name="Wang Y."/>
        </authorList>
    </citation>
    <scope>NUCLEOTIDE SEQUENCE [LARGE SCALE GENOMIC DNA]</scope>
    <source>
        <strain evidence="14 21">ICDC_LM1523</strain>
    </source>
</reference>
<keyword evidence="1" id="KW-0614">Plasmid</keyword>
<dbReference type="PANTHER" id="PTHR42957:SF1">
    <property type="entry name" value="HELICASE MJ1565-RELATED"/>
    <property type="match status" value="1"/>
</dbReference>
<organism evidence="1">
    <name type="scientific">Listeria monocytogenes</name>
    <dbReference type="NCBI Taxonomy" id="1639"/>
    <lineage>
        <taxon>Bacteria</taxon>
        <taxon>Bacillati</taxon>
        <taxon>Bacillota</taxon>
        <taxon>Bacilli</taxon>
        <taxon>Bacillales</taxon>
        <taxon>Listeriaceae</taxon>
        <taxon>Listeria</taxon>
    </lineage>
</organism>
<proteinExistence type="predicted"/>
<sequence>MSERTKLRKVKKKDVTEKNMNKRLISRIQPQGGIKFKSGEGYFKTGDGYGASIYVHDYPHDNFNCWLTSLVNIQDAVSVLDISPAEKKDIIPILKKAMKEQGRAASEERDIGNQLDSSKSVQDMARMYMNINEAGEVIRYLNSRIFVYAKTLQELEDRAKQVMEDLESRSFQGQVLLAEEQYEWNDLFDNYEQMQKHPNKRKGKQVEGATVAGGFQFHYNFLLDPTGSLLGITDSGGKVLFDYFLNDFKKRVYYNGVIIGDMRSGKSTTLKKLLLDNKQRGNNIRVFDVTGEFRPLVEKLNGKIIVLDGTEGHLNPFQVYRSNSEGNEEAVGKQAFTKHVSKMSMLFRYLAPDADGKTIREFENMLYDFYCYYGLIVKVDHPDGEEERIENKYLYAGITEKTPEEYPIFSDLLIFLRKEIYTDPLAKKEVRRVKDYLKENEQTKNILLDIEGIIVNSVNVYGSLFNHHTTIEDFSNEQVVAFSLRELVSYTSNIYSAQMYSILTLLWDDLIQTGTPMWKKWTNREIAFNDVTRTLILIDEAHRVINVDNIMLVKELTTFEREAPKYFAGLLFASQSIRDFVPENASEDDMSAIGEIIKLFELTQYKFIMKQDANAVNLLTKTFAGQLSENEVGSIPAFEKGDCILVIKGYKNIKMKIDLTPEQDALFGGGA</sequence>
<dbReference type="EMBL" id="AABEVT010000010">
    <property type="protein sequence ID" value="EAH0253558.1"/>
    <property type="molecule type" value="Genomic_DNA"/>
</dbReference>
<evidence type="ECO:0000313" key="7">
    <source>
        <dbReference type="EMBL" id="EAH0253558.1"/>
    </source>
</evidence>
<reference evidence="1" key="1">
    <citation type="submission" date="2016-01" db="EMBL/GenBank/DDBJ databases">
        <title>Whole Genome Sequence of Listeria monocytogenes Serovar 1/2a Strain IZSAM_Lm_15_17439_A144 responsible of a human outbreak in 2008.</title>
        <authorList>
            <person name="Orsini M."/>
            <person name="Ordinelli A."/>
            <person name="Cornacchia A."/>
            <person name="Acciari V."/>
            <person name="Centorame P."/>
            <person name="Torresi M."/>
            <person name="Pompei A."/>
            <person name="Camma C."/>
            <person name="Gattuso A."/>
            <person name="Gianfranceschi M."/>
            <person name="Pomilio F."/>
        </authorList>
    </citation>
    <scope>NUCLEOTIDE SEQUENCE</scope>
    <source>
        <strain evidence="1">IZSAM_Lm_15_17439_A144</strain>
        <plasmid evidence="1">pLmA144</plasmid>
    </source>
</reference>
<evidence type="ECO:0000313" key="18">
    <source>
        <dbReference type="Proteomes" id="UP000371553"/>
    </source>
</evidence>
<dbReference type="Proteomes" id="UP000517258">
    <property type="component" value="Unassembled WGS sequence"/>
</dbReference>
<dbReference type="Proteomes" id="UP000566597">
    <property type="component" value="Unassembled WGS sequence"/>
</dbReference>
<dbReference type="EMBL" id="AAISWI010000026">
    <property type="protein sequence ID" value="ECH7212726.1"/>
    <property type="molecule type" value="Genomic_DNA"/>
</dbReference>
<reference evidence="19 20" key="5">
    <citation type="submission" date="2019-03" db="EMBL/GenBank/DDBJ databases">
        <authorList>
            <person name="Ashton P.M."/>
            <person name="Dallman T."/>
            <person name="Nair S."/>
            <person name="De Pinna E."/>
            <person name="Peters T."/>
            <person name="Grant K."/>
        </authorList>
    </citation>
    <scope>NUCLEOTIDE SEQUENCE [LARGE SCALE GENOMIC DNA]</scope>
    <source>
        <strain evidence="7 28">406731</strain>
        <strain evidence="5 27">429821</strain>
        <strain evidence="8 25">562417</strain>
        <strain evidence="9 26">562428</strain>
        <strain evidence="6 24">563356</strain>
        <strain evidence="2 20">688377</strain>
        <strain evidence="11 23">760311</strain>
        <strain evidence="12 22">883775</strain>
        <strain evidence="4">RL15000161</strain>
    </source>
</reference>
<dbReference type="InterPro" id="IPR027417">
    <property type="entry name" value="P-loop_NTPase"/>
</dbReference>
<evidence type="ECO:0000313" key="10">
    <source>
        <dbReference type="EMBL" id="ECH7212726.1"/>
    </source>
</evidence>
<dbReference type="Proteomes" id="UP000548826">
    <property type="component" value="Unassembled WGS sequence"/>
</dbReference>
<dbReference type="EMBL" id="AABFMV010000016">
    <property type="protein sequence ID" value="EAH1616594.1"/>
    <property type="molecule type" value="Genomic_DNA"/>
</dbReference>
<evidence type="ECO:0000313" key="2">
    <source>
        <dbReference type="EMBL" id="EAC4483985.1"/>
    </source>
</evidence>
<evidence type="ECO:0000313" key="21">
    <source>
        <dbReference type="Proteomes" id="UP000460224"/>
    </source>
</evidence>
<reference evidence="15" key="7">
    <citation type="submission" date="2022-06" db="EMBL/GenBank/DDBJ databases">
        <title>Complete genomes of Listeria monocytogenes strains L58-55 and 6179.</title>
        <authorList>
            <person name="Schmitz-Esser S."/>
            <person name="Tibbs-Cortes B.W."/>
        </authorList>
    </citation>
    <scope>NUCLEOTIDE SEQUENCE</scope>
    <source>
        <strain evidence="15">L58-55</strain>
        <plasmid evidence="15">pLM58-55</plasmid>
    </source>
</reference>
<evidence type="ECO:0000313" key="12">
    <source>
        <dbReference type="EMBL" id="EDP8411266.1"/>
    </source>
</evidence>
<dbReference type="Proteomes" id="UP000193519">
    <property type="component" value="Plasmid pLM58-55"/>
</dbReference>
<dbReference type="Proteomes" id="UP000383365">
    <property type="component" value="Unassembled WGS sequence"/>
</dbReference>
<dbReference type="Proteomes" id="UP000371553">
    <property type="component" value="Unassembled WGS sequence"/>
</dbReference>
<dbReference type="EMBL" id="DAAEQL010000010">
    <property type="protein sequence ID" value="HAA8491588.1"/>
    <property type="molecule type" value="Genomic_DNA"/>
</dbReference>
<dbReference type="InterPro" id="IPR008571">
    <property type="entry name" value="HerA-like"/>
</dbReference>
<evidence type="ECO:0000313" key="16">
    <source>
        <dbReference type="Proteomes" id="UP000193519"/>
    </source>
</evidence>
<dbReference type="Proteomes" id="UP000460224">
    <property type="component" value="Unassembled WGS sequence"/>
</dbReference>
<dbReference type="EMBL" id="AABEVI010000014">
    <property type="protein sequence ID" value="EAH0219488.1"/>
    <property type="molecule type" value="Genomic_DNA"/>
</dbReference>
<dbReference type="PANTHER" id="PTHR42957">
    <property type="entry name" value="HELICASE MJ1565-RELATED"/>
    <property type="match status" value="1"/>
</dbReference>
<evidence type="ECO:0000313" key="28">
    <source>
        <dbReference type="Proteomes" id="UP000566597"/>
    </source>
</evidence>
<evidence type="ECO:0000313" key="9">
    <source>
        <dbReference type="EMBL" id="EAH3128384.1"/>
    </source>
</evidence>
<dbReference type="EMBL" id="AAJEKY010000014">
    <property type="protein sequence ID" value="ECL0132221.1"/>
    <property type="molecule type" value="Genomic_DNA"/>
</dbReference>
<evidence type="ECO:0000313" key="6">
    <source>
        <dbReference type="EMBL" id="EAH0219488.1"/>
    </source>
</evidence>
<dbReference type="Proteomes" id="UP000529135">
    <property type="component" value="Unassembled WGS sequence"/>
</dbReference>
<evidence type="ECO:0008006" key="30">
    <source>
        <dbReference type="Google" id="ProtNLM"/>
    </source>
</evidence>
<dbReference type="Proteomes" id="UP000525068">
    <property type="component" value="Unassembled WGS sequence"/>
</dbReference>
<dbReference type="EMBL" id="CP098508">
    <property type="protein sequence ID" value="UUJ81137.1"/>
    <property type="molecule type" value="Genomic_DNA"/>
</dbReference>
<evidence type="ECO:0000313" key="15">
    <source>
        <dbReference type="EMBL" id="UUJ81137.1"/>
    </source>
</evidence>
<dbReference type="EMBL" id="AAARIE010000021">
    <property type="protein sequence ID" value="EAE2661139.1"/>
    <property type="molecule type" value="Genomic_DNA"/>
</dbReference>
<dbReference type="Gene3D" id="3.40.50.300">
    <property type="entry name" value="P-loop containing nucleotide triphosphate hydrolases"/>
    <property type="match status" value="2"/>
</dbReference>
<name>A0A142EC71_LISMN</name>
<reference evidence="3 18" key="4">
    <citation type="submission" date="2018-06" db="EMBL/GenBank/DDBJ databases">
        <authorList>
            <consortium name="GenomeTrakr: Next Generation Sequencing Network for Food Pathogen Tracability"/>
        </authorList>
    </citation>
    <scope>NUCLEOTIDE SEQUENCE [LARGE SCALE GENOMIC DNA]</scope>
    <source>
        <strain evidence="10 17">FDA00014472</strain>
        <strain evidence="3 18">NYAG13B12507-5</strain>
    </source>
</reference>
<evidence type="ECO:0000313" key="27">
    <source>
        <dbReference type="Proteomes" id="UP000548826"/>
    </source>
</evidence>
<evidence type="ECO:0000313" key="5">
    <source>
        <dbReference type="EMBL" id="EAG9858304.1"/>
    </source>
</evidence>
<geneLocation type="plasmid" evidence="1">
    <name>pLmA144</name>
</geneLocation>
<evidence type="ECO:0000313" key="29">
    <source>
        <dbReference type="Proteomes" id="UP000840567"/>
    </source>
</evidence>
<evidence type="ECO:0000313" key="3">
    <source>
        <dbReference type="EMBL" id="EAD8147486.1"/>
    </source>
</evidence>
<evidence type="ECO:0000313" key="20">
    <source>
        <dbReference type="Proteomes" id="UP000413786"/>
    </source>
</evidence>
<geneLocation type="plasmid" evidence="15 16">
    <name>pLM58-55</name>
</geneLocation>
<dbReference type="EMBL" id="QDAY01000008">
    <property type="protein sequence ID" value="KAA9446541.1"/>
    <property type="molecule type" value="Genomic_DNA"/>
</dbReference>
<dbReference type="EMBL" id="AANOZB010000013">
    <property type="protein sequence ID" value="EDP8411266.1"/>
    <property type="molecule type" value="Genomic_DNA"/>
</dbReference>
<evidence type="ECO:0000313" key="24">
    <source>
        <dbReference type="Proteomes" id="UP000517258"/>
    </source>
</evidence>